<dbReference type="GO" id="GO:0004722">
    <property type="term" value="F:protein serine/threonine phosphatase activity"/>
    <property type="evidence" value="ECO:0007669"/>
    <property type="project" value="InterPro"/>
</dbReference>
<dbReference type="Proteomes" id="UP000297447">
    <property type="component" value="Unassembled WGS sequence"/>
</dbReference>
<evidence type="ECO:0000259" key="2">
    <source>
        <dbReference type="PROSITE" id="PS51746"/>
    </source>
</evidence>
<dbReference type="SUPFAM" id="SSF81606">
    <property type="entry name" value="PP2C-like"/>
    <property type="match status" value="1"/>
</dbReference>
<dbReference type="SMART" id="SM00331">
    <property type="entry name" value="PP2C_SIG"/>
    <property type="match status" value="1"/>
</dbReference>
<keyword evidence="1" id="KW-0472">Membrane</keyword>
<name>A0A4R8ZW84_9MICO</name>
<protein>
    <submittedName>
        <fullName evidence="3">Serine/threonine-protein phosphatase</fullName>
    </submittedName>
</protein>
<evidence type="ECO:0000313" key="3">
    <source>
        <dbReference type="EMBL" id="TFD47749.1"/>
    </source>
</evidence>
<dbReference type="RefSeq" id="WP_134520258.1">
    <property type="nucleotide sequence ID" value="NZ_SOHE01000060.1"/>
</dbReference>
<accession>A0A4R8ZW84</accession>
<keyword evidence="1" id="KW-1133">Transmembrane helix</keyword>
<sequence>MATVSHSAAASHVGKVRANNQDSGYAGHSLFVVADGMGGHAGGDVASSIATKRIIEADTRYLSAQEAEFALRAALVAANSELAETVFEHAELTGMGTTVSAIVVLENEVAIAHIGDSRIYLLRDGELSQITTDHTFVQRLVDSGRITEAEAAVHPRRSVLMRVLGDVESSPEVDTSILATLDGDRWLLCSDGLTGVVSFTGIANALSSGLSATDVADRLVKESLDGGAPDNVTVVIVDVGEGVARTDSPTIVGSAANPLAFGEEPGRVRALRLPALRLHPVREAHFEPDSQDYLSELIEEDARRARRRKATWLVAIILLTASIIGAGFLGYQWTQTRYFVGVEGTTVAIYQGVQQDLGPIKLSSVYEDTNLELSALRVYDRQLVEQTISATSLGDAMKIVERLNNSSSE</sequence>
<dbReference type="InterPro" id="IPR015655">
    <property type="entry name" value="PP2C"/>
</dbReference>
<feature type="transmembrane region" description="Helical" evidence="1">
    <location>
        <begin position="312"/>
        <end position="333"/>
    </location>
</feature>
<dbReference type="Gene3D" id="3.60.40.10">
    <property type="entry name" value="PPM-type phosphatase domain"/>
    <property type="match status" value="1"/>
</dbReference>
<organism evidence="3 4">
    <name type="scientific">Cryobacterium frigoriphilum</name>
    <dbReference type="NCBI Taxonomy" id="1259150"/>
    <lineage>
        <taxon>Bacteria</taxon>
        <taxon>Bacillati</taxon>
        <taxon>Actinomycetota</taxon>
        <taxon>Actinomycetes</taxon>
        <taxon>Micrococcales</taxon>
        <taxon>Microbacteriaceae</taxon>
        <taxon>Cryobacterium</taxon>
    </lineage>
</organism>
<dbReference type="AlphaFoldDB" id="A0A4R8ZW84"/>
<keyword evidence="4" id="KW-1185">Reference proteome</keyword>
<dbReference type="CDD" id="cd00143">
    <property type="entry name" value="PP2Cc"/>
    <property type="match status" value="1"/>
</dbReference>
<dbReference type="PROSITE" id="PS51746">
    <property type="entry name" value="PPM_2"/>
    <property type="match status" value="1"/>
</dbReference>
<comment type="caution">
    <text evidence="3">The sequence shown here is derived from an EMBL/GenBank/DDBJ whole genome shotgun (WGS) entry which is preliminary data.</text>
</comment>
<dbReference type="SMART" id="SM00332">
    <property type="entry name" value="PP2Cc"/>
    <property type="match status" value="1"/>
</dbReference>
<keyword evidence="1" id="KW-0812">Transmembrane</keyword>
<feature type="domain" description="PPM-type phosphatase" evidence="2">
    <location>
        <begin position="4"/>
        <end position="239"/>
    </location>
</feature>
<dbReference type="Pfam" id="PF13672">
    <property type="entry name" value="PP2C_2"/>
    <property type="match status" value="1"/>
</dbReference>
<dbReference type="InterPro" id="IPR036457">
    <property type="entry name" value="PPM-type-like_dom_sf"/>
</dbReference>
<evidence type="ECO:0000256" key="1">
    <source>
        <dbReference type="SAM" id="Phobius"/>
    </source>
</evidence>
<dbReference type="InterPro" id="IPR001932">
    <property type="entry name" value="PPM-type_phosphatase-like_dom"/>
</dbReference>
<reference evidence="3 4" key="1">
    <citation type="submission" date="2019-03" db="EMBL/GenBank/DDBJ databases">
        <title>Genomics of glacier-inhabiting Cryobacterium strains.</title>
        <authorList>
            <person name="Liu Q."/>
            <person name="Xin Y.-H."/>
        </authorList>
    </citation>
    <scope>NUCLEOTIDE SEQUENCE [LARGE SCALE GENOMIC DNA]</scope>
    <source>
        <strain evidence="3 4">Hh14</strain>
    </source>
</reference>
<dbReference type="EMBL" id="SOHE01000060">
    <property type="protein sequence ID" value="TFD47749.1"/>
    <property type="molecule type" value="Genomic_DNA"/>
</dbReference>
<gene>
    <name evidence="3" type="ORF">E3T55_14400</name>
</gene>
<dbReference type="PANTHER" id="PTHR47992">
    <property type="entry name" value="PROTEIN PHOSPHATASE"/>
    <property type="match status" value="1"/>
</dbReference>
<proteinExistence type="predicted"/>
<evidence type="ECO:0000313" key="4">
    <source>
        <dbReference type="Proteomes" id="UP000297447"/>
    </source>
</evidence>
<dbReference type="OrthoDB" id="9801841at2"/>